<gene>
    <name evidence="2" type="ORF">AMS66_25825</name>
</gene>
<dbReference type="PATRIC" id="fig|1705561.3.peg.5422"/>
<protein>
    <submittedName>
        <fullName evidence="2">KinB signaling pathway activation protein</fullName>
    </submittedName>
</protein>
<dbReference type="Proteomes" id="UP000037688">
    <property type="component" value="Unassembled WGS sequence"/>
</dbReference>
<comment type="caution">
    <text evidence="2">The sequence shown here is derived from an EMBL/GenBank/DDBJ whole genome shotgun (WGS) entry which is preliminary data.</text>
</comment>
<feature type="transmembrane region" description="Helical" evidence="1">
    <location>
        <begin position="140"/>
        <end position="160"/>
    </location>
</feature>
<accession>A0A0N0UH05</accession>
<feature type="transmembrane region" description="Helical" evidence="1">
    <location>
        <begin position="115"/>
        <end position="133"/>
    </location>
</feature>
<dbReference type="SMART" id="SM01251">
    <property type="entry name" value="KbaA"/>
    <property type="match status" value="1"/>
</dbReference>
<reference evidence="2 3" key="1">
    <citation type="submission" date="2015-08" db="EMBL/GenBank/DDBJ databases">
        <title>Draft genome sequence of cellulolytic and xylanolytic Paenibacillus sp. A59, isolated from a decaying forest soil from Patagonia, Argentina.</title>
        <authorList>
            <person name="Ghio S."/>
            <person name="Caceres A.M."/>
            <person name="Talia P."/>
            <person name="Grasso D."/>
            <person name="Campos E."/>
        </authorList>
    </citation>
    <scope>NUCLEOTIDE SEQUENCE [LARGE SCALE GENOMIC DNA]</scope>
    <source>
        <strain evidence="2 3">A59</strain>
    </source>
</reference>
<organism evidence="2 3">
    <name type="scientific">Paenibacillus xylanivorans</name>
    <dbReference type="NCBI Taxonomy" id="1705561"/>
    <lineage>
        <taxon>Bacteria</taxon>
        <taxon>Bacillati</taxon>
        <taxon>Bacillota</taxon>
        <taxon>Bacilli</taxon>
        <taxon>Bacillales</taxon>
        <taxon>Paenibacillaceae</taxon>
        <taxon>Paenibacillus</taxon>
    </lineage>
</organism>
<sequence length="210" mass="23429">MNLRKWFFLFWSALLIGAAGSLVTGLIMMLVNGEKTNGMTDFLIYLLILFGSGIMISVYSQMGFFAYLILNYMGKGVFSKRSWQIVQMVLTVLALLDVMFLRLFVGGERERLSDIVLGIIILAAGIVTAYVKVKQTHISALVPTLFFMVAVTVVETIGVLRIDVNAATIFIVVPLLICNAYQMLILHRLVDVSMEQRVNGKTEQIQESHA</sequence>
<keyword evidence="1" id="KW-0472">Membrane</keyword>
<dbReference type="OrthoDB" id="2374256at2"/>
<keyword evidence="1" id="KW-0812">Transmembrane</keyword>
<dbReference type="Pfam" id="PF14089">
    <property type="entry name" value="KbaA"/>
    <property type="match status" value="1"/>
</dbReference>
<feature type="transmembrane region" description="Helical" evidence="1">
    <location>
        <begin position="166"/>
        <end position="186"/>
    </location>
</feature>
<keyword evidence="1" id="KW-1133">Transmembrane helix</keyword>
<dbReference type="EMBL" id="LITU01000080">
    <property type="protein sequence ID" value="KOY13641.1"/>
    <property type="molecule type" value="Genomic_DNA"/>
</dbReference>
<proteinExistence type="predicted"/>
<evidence type="ECO:0000256" key="1">
    <source>
        <dbReference type="SAM" id="Phobius"/>
    </source>
</evidence>
<evidence type="ECO:0000313" key="2">
    <source>
        <dbReference type="EMBL" id="KOY13641.1"/>
    </source>
</evidence>
<name>A0A0N0UH05_9BACL</name>
<dbReference type="AlphaFoldDB" id="A0A0N0UH05"/>
<dbReference type="InterPro" id="IPR024164">
    <property type="entry name" value="KinB-signalling_activ"/>
</dbReference>
<evidence type="ECO:0000313" key="3">
    <source>
        <dbReference type="Proteomes" id="UP000037688"/>
    </source>
</evidence>
<feature type="transmembrane region" description="Helical" evidence="1">
    <location>
        <begin position="42"/>
        <end position="70"/>
    </location>
</feature>
<dbReference type="PIRSF" id="PIRSF029886">
    <property type="entry name" value="KBAA"/>
    <property type="match status" value="1"/>
</dbReference>
<dbReference type="RefSeq" id="WP_053783527.1">
    <property type="nucleotide sequence ID" value="NZ_LITU01000080.1"/>
</dbReference>
<dbReference type="GO" id="GO:0045881">
    <property type="term" value="P:positive regulation of sporulation resulting in formation of a cellular spore"/>
    <property type="evidence" value="ECO:0007669"/>
    <property type="project" value="InterPro"/>
</dbReference>
<feature type="transmembrane region" description="Helical" evidence="1">
    <location>
        <begin position="82"/>
        <end position="103"/>
    </location>
</feature>
<feature type="transmembrane region" description="Helical" evidence="1">
    <location>
        <begin position="7"/>
        <end position="30"/>
    </location>
</feature>
<keyword evidence="3" id="KW-1185">Reference proteome</keyword>